<evidence type="ECO:0000256" key="8">
    <source>
        <dbReference type="ARBA" id="ARBA00047816"/>
    </source>
</evidence>
<reference evidence="11 12" key="1">
    <citation type="submission" date="2023-07" db="EMBL/GenBank/DDBJ databases">
        <title>Genomic Encyclopedia of Type Strains, Phase IV (KMG-IV): sequencing the most valuable type-strain genomes for metagenomic binning, comparative biology and taxonomic classification.</title>
        <authorList>
            <person name="Goeker M."/>
        </authorList>
    </citation>
    <scope>NUCLEOTIDE SEQUENCE [LARGE SCALE GENOMIC DNA]</scope>
    <source>
        <strain evidence="11 12">B1-1</strain>
    </source>
</reference>
<dbReference type="EMBL" id="JAUSWJ010000001">
    <property type="protein sequence ID" value="MDQ0517903.1"/>
    <property type="molecule type" value="Genomic_DNA"/>
</dbReference>
<evidence type="ECO:0000256" key="4">
    <source>
        <dbReference type="ARBA" id="ARBA00022692"/>
    </source>
</evidence>
<organism evidence="11 12">
    <name type="scientific">Kaistia geumhonensis</name>
    <dbReference type="NCBI Taxonomy" id="410839"/>
    <lineage>
        <taxon>Bacteria</taxon>
        <taxon>Pseudomonadati</taxon>
        <taxon>Pseudomonadota</taxon>
        <taxon>Alphaproteobacteria</taxon>
        <taxon>Hyphomicrobiales</taxon>
        <taxon>Kaistiaceae</taxon>
        <taxon>Kaistia</taxon>
    </lineage>
</organism>
<dbReference type="Proteomes" id="UP001223743">
    <property type="component" value="Unassembled WGS sequence"/>
</dbReference>
<dbReference type="SUPFAM" id="SSF49503">
    <property type="entry name" value="Cupredoxins"/>
    <property type="match status" value="1"/>
</dbReference>
<dbReference type="Pfam" id="PF00116">
    <property type="entry name" value="COX2"/>
    <property type="match status" value="1"/>
</dbReference>
<feature type="transmembrane region" description="Helical" evidence="9">
    <location>
        <begin position="74"/>
        <end position="99"/>
    </location>
</feature>
<dbReference type="PANTHER" id="PTHR22888">
    <property type="entry name" value="CYTOCHROME C OXIDASE, SUBUNIT II"/>
    <property type="match status" value="1"/>
</dbReference>
<accession>A0ABU0MAV1</accession>
<dbReference type="RefSeq" id="WP_266282583.1">
    <property type="nucleotide sequence ID" value="NZ_JAPKNF010000002.1"/>
</dbReference>
<evidence type="ECO:0000256" key="3">
    <source>
        <dbReference type="ARBA" id="ARBA00022448"/>
    </source>
</evidence>
<feature type="transmembrane region" description="Helical" evidence="9">
    <location>
        <begin position="111"/>
        <end position="136"/>
    </location>
</feature>
<keyword evidence="12" id="KW-1185">Reference proteome</keyword>
<dbReference type="PROSITE" id="PS50857">
    <property type="entry name" value="COX2_CUA"/>
    <property type="match status" value="1"/>
</dbReference>
<evidence type="ECO:0000256" key="7">
    <source>
        <dbReference type="ARBA" id="ARBA00023136"/>
    </source>
</evidence>
<dbReference type="InterPro" id="IPR036257">
    <property type="entry name" value="Cyt_c_oxidase_su2_TM_sf"/>
</dbReference>
<protein>
    <submittedName>
        <fullName evidence="11">Cytochrome c oxidase subunit 2/cytochrome aa3-600 menaquinol oxidase subunit 2</fullName>
    </submittedName>
</protein>
<evidence type="ECO:0000256" key="6">
    <source>
        <dbReference type="ARBA" id="ARBA00022989"/>
    </source>
</evidence>
<feature type="transmembrane region" description="Helical" evidence="9">
    <location>
        <begin position="39"/>
        <end position="62"/>
    </location>
</feature>
<comment type="caution">
    <text evidence="11">The sequence shown here is derived from an EMBL/GenBank/DDBJ whole genome shotgun (WGS) entry which is preliminary data.</text>
</comment>
<dbReference type="PANTHER" id="PTHR22888:SF9">
    <property type="entry name" value="CYTOCHROME C OXIDASE SUBUNIT 2"/>
    <property type="match status" value="1"/>
</dbReference>
<evidence type="ECO:0000256" key="5">
    <source>
        <dbReference type="ARBA" id="ARBA00022982"/>
    </source>
</evidence>
<keyword evidence="7 9" id="KW-0472">Membrane</keyword>
<comment type="subcellular location">
    <subcellularLocation>
        <location evidence="1">Membrane</location>
        <topology evidence="1">Multi-pass membrane protein</topology>
    </subcellularLocation>
</comment>
<gene>
    <name evidence="11" type="ORF">QO015_003516</name>
</gene>
<dbReference type="InterPro" id="IPR008972">
    <property type="entry name" value="Cupredoxin"/>
</dbReference>
<proteinExistence type="inferred from homology"/>
<dbReference type="Gene3D" id="1.10.287.90">
    <property type="match status" value="1"/>
</dbReference>
<dbReference type="Gene3D" id="2.60.40.420">
    <property type="entry name" value="Cupredoxins - blue copper proteins"/>
    <property type="match status" value="1"/>
</dbReference>
<evidence type="ECO:0000256" key="2">
    <source>
        <dbReference type="ARBA" id="ARBA00007866"/>
    </source>
</evidence>
<evidence type="ECO:0000259" key="10">
    <source>
        <dbReference type="PROSITE" id="PS50857"/>
    </source>
</evidence>
<keyword evidence="4 9" id="KW-0812">Transmembrane</keyword>
<dbReference type="PRINTS" id="PR01166">
    <property type="entry name" value="CYCOXIDASEII"/>
</dbReference>
<name>A0ABU0MAV1_9HYPH</name>
<keyword evidence="6 9" id="KW-1133">Transmembrane helix</keyword>
<keyword evidence="5" id="KW-0249">Electron transport</keyword>
<evidence type="ECO:0000256" key="1">
    <source>
        <dbReference type="ARBA" id="ARBA00004141"/>
    </source>
</evidence>
<evidence type="ECO:0000313" key="11">
    <source>
        <dbReference type="EMBL" id="MDQ0517903.1"/>
    </source>
</evidence>
<evidence type="ECO:0000256" key="9">
    <source>
        <dbReference type="SAM" id="Phobius"/>
    </source>
</evidence>
<dbReference type="InterPro" id="IPR045187">
    <property type="entry name" value="CcO_II"/>
</dbReference>
<sequence>MTEQSNPRLRIVKAGLLDDRIDQSLFRAFDLLRRHERSFLVPLVIGTTALGLSGCEAPLSTLSPAGPGARAIATLWWVMLAAACAIFLLVAALLVLAWLRRPDEAKRGGERVWIFGFGLAFPLVVLTALLGFGLVIGERLMPRPSPDIVRVGAEARRFAWTFSYDDLPGRRTEDVLHVPAGRPIDVAITTADVIHSFWVPRLAGKLDAVPGHVNVLRIEAEEPGTYQGRSAEFSGAGYDGFAFTVVAHSPEDWAAFLEGGE</sequence>
<feature type="domain" description="Cytochrome oxidase subunit II copper A binding" evidence="10">
    <location>
        <begin position="146"/>
        <end position="259"/>
    </location>
</feature>
<comment type="catalytic activity">
    <reaction evidence="8">
        <text>4 Fe(II)-[cytochrome c] + O2 + 8 H(+)(in) = 4 Fe(III)-[cytochrome c] + 2 H2O + 4 H(+)(out)</text>
        <dbReference type="Rhea" id="RHEA:11436"/>
        <dbReference type="Rhea" id="RHEA-COMP:10350"/>
        <dbReference type="Rhea" id="RHEA-COMP:14399"/>
        <dbReference type="ChEBI" id="CHEBI:15377"/>
        <dbReference type="ChEBI" id="CHEBI:15378"/>
        <dbReference type="ChEBI" id="CHEBI:15379"/>
        <dbReference type="ChEBI" id="CHEBI:29033"/>
        <dbReference type="ChEBI" id="CHEBI:29034"/>
        <dbReference type="EC" id="7.1.1.9"/>
    </reaction>
</comment>
<evidence type="ECO:0000313" key="12">
    <source>
        <dbReference type="Proteomes" id="UP001223743"/>
    </source>
</evidence>
<comment type="similarity">
    <text evidence="2">Belongs to the cytochrome c oxidase subunit 2 family.</text>
</comment>
<keyword evidence="3" id="KW-0813">Transport</keyword>
<dbReference type="InterPro" id="IPR002429">
    <property type="entry name" value="CcO_II-like_C"/>
</dbReference>